<dbReference type="InterPro" id="IPR002569">
    <property type="entry name" value="Met_Sox_Rdtase_MsrA_dom"/>
</dbReference>
<proteinExistence type="predicted"/>
<dbReference type="Proteomes" id="UP000073601">
    <property type="component" value="Unassembled WGS sequence"/>
</dbReference>
<dbReference type="GO" id="GO:0033744">
    <property type="term" value="F:L-methionine:thioredoxin-disulfide S-oxidoreductase activity"/>
    <property type="evidence" value="ECO:0007669"/>
    <property type="project" value="RHEA"/>
</dbReference>
<dbReference type="AlphaFoldDB" id="A0A128FAU0"/>
<keyword evidence="7" id="KW-1185">Reference proteome</keyword>
<gene>
    <name evidence="6" type="primary">mrsA</name>
    <name evidence="6" type="ORF">GMA8713_02872</name>
</gene>
<dbReference type="GO" id="GO:0008113">
    <property type="term" value="F:peptide-methionine (S)-S-oxide reductase activity"/>
    <property type="evidence" value="ECO:0007669"/>
    <property type="project" value="UniProtKB-EC"/>
</dbReference>
<evidence type="ECO:0000313" key="6">
    <source>
        <dbReference type="EMBL" id="CZF83919.1"/>
    </source>
</evidence>
<dbReference type="PANTHER" id="PTHR43774:SF1">
    <property type="entry name" value="PEPTIDE METHIONINE SULFOXIDE REDUCTASE MSRA 2"/>
    <property type="match status" value="1"/>
</dbReference>
<dbReference type="PANTHER" id="PTHR43774">
    <property type="entry name" value="PEPTIDE METHIONINE SULFOXIDE REDUCTASE"/>
    <property type="match status" value="1"/>
</dbReference>
<reference evidence="7" key="1">
    <citation type="submission" date="2016-02" db="EMBL/GenBank/DDBJ databases">
        <authorList>
            <person name="Rodrigo-Torres Lidia"/>
            <person name="Arahal R.David."/>
        </authorList>
    </citation>
    <scope>NUCLEOTIDE SEQUENCE [LARGE SCALE GENOMIC DNA]</scope>
    <source>
        <strain evidence="7">CECT 8713</strain>
    </source>
</reference>
<dbReference type="EC" id="1.8.4.11" evidence="1"/>
<organism evidence="6 7">
    <name type="scientific">Grimontia marina</name>
    <dbReference type="NCBI Taxonomy" id="646534"/>
    <lineage>
        <taxon>Bacteria</taxon>
        <taxon>Pseudomonadati</taxon>
        <taxon>Pseudomonadota</taxon>
        <taxon>Gammaproteobacteria</taxon>
        <taxon>Vibrionales</taxon>
        <taxon>Vibrionaceae</taxon>
        <taxon>Grimontia</taxon>
    </lineage>
</organism>
<comment type="catalytic activity">
    <reaction evidence="4">
        <text>[thioredoxin]-disulfide + L-methionine + H2O = L-methionine (S)-S-oxide + [thioredoxin]-dithiol</text>
        <dbReference type="Rhea" id="RHEA:19993"/>
        <dbReference type="Rhea" id="RHEA-COMP:10698"/>
        <dbReference type="Rhea" id="RHEA-COMP:10700"/>
        <dbReference type="ChEBI" id="CHEBI:15377"/>
        <dbReference type="ChEBI" id="CHEBI:29950"/>
        <dbReference type="ChEBI" id="CHEBI:50058"/>
        <dbReference type="ChEBI" id="CHEBI:57844"/>
        <dbReference type="ChEBI" id="CHEBI:58772"/>
        <dbReference type="EC" id="1.8.4.11"/>
    </reaction>
</comment>
<dbReference type="Pfam" id="PF01625">
    <property type="entry name" value="PMSR"/>
    <property type="match status" value="1"/>
</dbReference>
<feature type="domain" description="Peptide methionine sulphoxide reductase MsrA" evidence="5">
    <location>
        <begin position="5"/>
        <end position="136"/>
    </location>
</feature>
<protein>
    <recommendedName>
        <fullName evidence="1">peptide-methionine (S)-S-oxide reductase</fullName>
        <ecNumber evidence="1">1.8.4.11</ecNumber>
    </recommendedName>
</protein>
<accession>A0A128FAU0</accession>
<comment type="catalytic activity">
    <reaction evidence="3">
        <text>L-methionyl-[protein] + [thioredoxin]-disulfide + H2O = L-methionyl-(S)-S-oxide-[protein] + [thioredoxin]-dithiol</text>
        <dbReference type="Rhea" id="RHEA:14217"/>
        <dbReference type="Rhea" id="RHEA-COMP:10698"/>
        <dbReference type="Rhea" id="RHEA-COMP:10700"/>
        <dbReference type="Rhea" id="RHEA-COMP:12313"/>
        <dbReference type="Rhea" id="RHEA-COMP:12315"/>
        <dbReference type="ChEBI" id="CHEBI:15377"/>
        <dbReference type="ChEBI" id="CHEBI:16044"/>
        <dbReference type="ChEBI" id="CHEBI:29950"/>
        <dbReference type="ChEBI" id="CHEBI:44120"/>
        <dbReference type="ChEBI" id="CHEBI:50058"/>
        <dbReference type="EC" id="1.8.4.11"/>
    </reaction>
</comment>
<evidence type="ECO:0000313" key="7">
    <source>
        <dbReference type="Proteomes" id="UP000073601"/>
    </source>
</evidence>
<keyword evidence="2 6" id="KW-0560">Oxidoreductase</keyword>
<dbReference type="InterPro" id="IPR036509">
    <property type="entry name" value="Met_Sox_Rdtase_MsrA_sf"/>
</dbReference>
<evidence type="ECO:0000256" key="3">
    <source>
        <dbReference type="ARBA" id="ARBA00047806"/>
    </source>
</evidence>
<dbReference type="OrthoDB" id="4174719at2"/>
<name>A0A128FAU0_9GAMM</name>
<sequence>MYLAVSGTCYWCMEAIFNALKGVSDVEQGFLVTEDSKHVEAVLFRFDEEVISLDEVIRVHLDSHACTSNHSFRESYPSAIYPTNAAHMDKCSKALASAASDYVNPVVTKVVPMMAFYPTPARQQNYFWRNPSKPFCRRVIAPKMEVLKELYPQLLNRDAFIYLSGETS</sequence>
<dbReference type="SUPFAM" id="SSF55068">
    <property type="entry name" value="Peptide methionine sulfoxide reductase"/>
    <property type="match status" value="1"/>
</dbReference>
<evidence type="ECO:0000256" key="2">
    <source>
        <dbReference type="ARBA" id="ARBA00023002"/>
    </source>
</evidence>
<dbReference type="RefSeq" id="WP_062711077.1">
    <property type="nucleotide sequence ID" value="NZ_CAWRCI010000026.1"/>
</dbReference>
<evidence type="ECO:0000256" key="4">
    <source>
        <dbReference type="ARBA" id="ARBA00048782"/>
    </source>
</evidence>
<evidence type="ECO:0000256" key="1">
    <source>
        <dbReference type="ARBA" id="ARBA00012502"/>
    </source>
</evidence>
<evidence type="ECO:0000259" key="5">
    <source>
        <dbReference type="Pfam" id="PF01625"/>
    </source>
</evidence>
<dbReference type="Gene3D" id="3.30.1060.10">
    <property type="entry name" value="Peptide methionine sulphoxide reductase MsrA"/>
    <property type="match status" value="1"/>
</dbReference>
<dbReference type="EMBL" id="FIZY01000026">
    <property type="protein sequence ID" value="CZF83919.1"/>
    <property type="molecule type" value="Genomic_DNA"/>
</dbReference>